<name>A0A1G7GHP6_9BACL</name>
<reference evidence="1 2" key="1">
    <citation type="submission" date="2016-10" db="EMBL/GenBank/DDBJ databases">
        <authorList>
            <person name="de Groot N.N."/>
        </authorList>
    </citation>
    <scope>NUCLEOTIDE SEQUENCE [LARGE SCALE GENOMIC DNA]</scope>
    <source>
        <strain evidence="1 2">CGMCC 1.6762</strain>
    </source>
</reference>
<dbReference type="Proteomes" id="UP000198823">
    <property type="component" value="Unassembled WGS sequence"/>
</dbReference>
<organism evidence="1 2">
    <name type="scientific">Bhargavaea beijingensis</name>
    <dbReference type="NCBI Taxonomy" id="426756"/>
    <lineage>
        <taxon>Bacteria</taxon>
        <taxon>Bacillati</taxon>
        <taxon>Bacillota</taxon>
        <taxon>Bacilli</taxon>
        <taxon>Bacillales</taxon>
        <taxon>Caryophanaceae</taxon>
        <taxon>Bhargavaea</taxon>
    </lineage>
</organism>
<accession>A0A1G7GHP6</accession>
<protein>
    <submittedName>
        <fullName evidence="1">Uncharacterized protein</fullName>
    </submittedName>
</protein>
<dbReference type="InterPro" id="IPR029058">
    <property type="entry name" value="AB_hydrolase_fold"/>
</dbReference>
<evidence type="ECO:0000313" key="1">
    <source>
        <dbReference type="EMBL" id="SDE87621.1"/>
    </source>
</evidence>
<dbReference type="AlphaFoldDB" id="A0A1G7GHP6"/>
<dbReference type="EMBL" id="FNAR01000026">
    <property type="protein sequence ID" value="SDE87621.1"/>
    <property type="molecule type" value="Genomic_DNA"/>
</dbReference>
<dbReference type="Gene3D" id="3.40.50.1820">
    <property type="entry name" value="alpha/beta hydrolase"/>
    <property type="match status" value="1"/>
</dbReference>
<dbReference type="STRING" id="426756.SAMN04488126_12636"/>
<gene>
    <name evidence="1" type="ORF">SAMN04488126_12636</name>
</gene>
<dbReference type="SUPFAM" id="SSF53474">
    <property type="entry name" value="alpha/beta-Hydrolases"/>
    <property type="match status" value="1"/>
</dbReference>
<proteinExistence type="predicted"/>
<sequence length="139" mass="15849">MVKSDKPIMRVKGIKLNAKWLRETLNYNVVEYLEQADCPVLAETAEKDLQVPPEHARVITESVPGESEWPIIPDMNHFLKEYGGEHPMLGLMKECKSIADKPILPKFDGDHRGMAGKAKISFNKINWRSGTIPGRRFFM</sequence>
<evidence type="ECO:0000313" key="2">
    <source>
        <dbReference type="Proteomes" id="UP000198823"/>
    </source>
</evidence>